<comment type="caution">
    <text evidence="2">The sequence shown here is derived from an EMBL/GenBank/DDBJ whole genome shotgun (WGS) entry which is preliminary data.</text>
</comment>
<reference evidence="2 3" key="1">
    <citation type="submission" date="2024-01" db="EMBL/GenBank/DDBJ databases">
        <title>The genomes of 5 underutilized Papilionoideae crops provide insights into root nodulation and disease resistanc.</title>
        <authorList>
            <person name="Yuan L."/>
        </authorList>
    </citation>
    <scope>NUCLEOTIDE SEQUENCE [LARGE SCALE GENOMIC DNA]</scope>
    <source>
        <strain evidence="2">ZHUSHIDOU_FW_LH</strain>
        <tissue evidence="2">Leaf</tissue>
    </source>
</reference>
<organism evidence="2 3">
    <name type="scientific">Crotalaria pallida</name>
    <name type="common">Smooth rattlebox</name>
    <name type="synonym">Crotalaria striata</name>
    <dbReference type="NCBI Taxonomy" id="3830"/>
    <lineage>
        <taxon>Eukaryota</taxon>
        <taxon>Viridiplantae</taxon>
        <taxon>Streptophyta</taxon>
        <taxon>Embryophyta</taxon>
        <taxon>Tracheophyta</taxon>
        <taxon>Spermatophyta</taxon>
        <taxon>Magnoliopsida</taxon>
        <taxon>eudicotyledons</taxon>
        <taxon>Gunneridae</taxon>
        <taxon>Pentapetalae</taxon>
        <taxon>rosids</taxon>
        <taxon>fabids</taxon>
        <taxon>Fabales</taxon>
        <taxon>Fabaceae</taxon>
        <taxon>Papilionoideae</taxon>
        <taxon>50 kb inversion clade</taxon>
        <taxon>genistoids sensu lato</taxon>
        <taxon>core genistoids</taxon>
        <taxon>Crotalarieae</taxon>
        <taxon>Crotalaria</taxon>
    </lineage>
</organism>
<dbReference type="EMBL" id="JAYWIO010000007">
    <property type="protein sequence ID" value="KAK7250668.1"/>
    <property type="molecule type" value="Genomic_DNA"/>
</dbReference>
<dbReference type="AlphaFoldDB" id="A0AAN9E9T6"/>
<protein>
    <submittedName>
        <fullName evidence="2">Uncharacterized protein</fullName>
    </submittedName>
</protein>
<name>A0AAN9E9T6_CROPI</name>
<feature type="region of interest" description="Disordered" evidence="1">
    <location>
        <begin position="1"/>
        <end position="20"/>
    </location>
</feature>
<evidence type="ECO:0000313" key="2">
    <source>
        <dbReference type="EMBL" id="KAK7250668.1"/>
    </source>
</evidence>
<dbReference type="PROSITE" id="PS51257">
    <property type="entry name" value="PROKAR_LIPOPROTEIN"/>
    <property type="match status" value="1"/>
</dbReference>
<evidence type="ECO:0000313" key="3">
    <source>
        <dbReference type="Proteomes" id="UP001372338"/>
    </source>
</evidence>
<feature type="region of interest" description="Disordered" evidence="1">
    <location>
        <begin position="117"/>
        <end position="148"/>
    </location>
</feature>
<proteinExistence type="predicted"/>
<evidence type="ECO:0000256" key="1">
    <source>
        <dbReference type="SAM" id="MobiDB-lite"/>
    </source>
</evidence>
<accession>A0AAN9E9T6</accession>
<dbReference type="Proteomes" id="UP001372338">
    <property type="component" value="Unassembled WGS sequence"/>
</dbReference>
<keyword evidence="3" id="KW-1185">Reference proteome</keyword>
<sequence length="174" mass="19590">MTLSLKRSSPSSSSSSGSCSASFGMMLGSTDALTTSKLATGFAAMLHRRRTPAWRFSFQRTRDAPTVNKLMVEQTHRSERFPPLRCVRDRTTDPSTRTAVAHRNRDATTRIRLDSKTKDTSPTLHKIGGHVVPPWRPPLHDSDIKGRKKHHPHRRRCWCGCERGGNVETDGCRR</sequence>
<gene>
    <name evidence="2" type="ORF">RIF29_33239</name>
</gene>